<evidence type="ECO:0000313" key="2">
    <source>
        <dbReference type="EMBL" id="KAJ4163509.1"/>
    </source>
</evidence>
<keyword evidence="1" id="KW-0040">ANK repeat</keyword>
<dbReference type="RefSeq" id="XP_056058424.1">
    <property type="nucleotide sequence ID" value="XM_056202914.1"/>
</dbReference>
<reference evidence="2" key="1">
    <citation type="journal article" date="2023" name="Access Microbiol">
        <title>De-novo genome assembly for Akanthomyces muscarius, a biocontrol agent of insect agricultural pests.</title>
        <authorList>
            <person name="Erdos Z."/>
            <person name="Studholme D.J."/>
            <person name="Raymond B."/>
            <person name="Sharma M."/>
        </authorList>
    </citation>
    <scope>NUCLEOTIDE SEQUENCE</scope>
    <source>
        <strain evidence="2">Ve6</strain>
    </source>
</reference>
<dbReference type="PANTHER" id="PTHR41773">
    <property type="entry name" value="GTP PYROPHOSPHATASE-RELATED"/>
    <property type="match status" value="1"/>
</dbReference>
<dbReference type="GeneID" id="80892390"/>
<dbReference type="Pfam" id="PF12796">
    <property type="entry name" value="Ank_2"/>
    <property type="match status" value="1"/>
</dbReference>
<dbReference type="PANTHER" id="PTHR41773:SF1">
    <property type="entry name" value="RELA_SPOT DOMAIN-CONTAINING PROTEIN"/>
    <property type="match status" value="1"/>
</dbReference>
<comment type="caution">
    <text evidence="2">The sequence shown here is derived from an EMBL/GenBank/DDBJ whole genome shotgun (WGS) entry which is preliminary data.</text>
</comment>
<sequence length="325" mass="36681">MGKTQARLLDSPDMGDLAAVRIGLYLPGDVIKVARRLKQDFDVKHPFGTVMDPTRKAAMTGNQDFTRHDRGRFEEGEDRDDATWEHYGYKSWQVVVGWAGNKTQWDEDLQAMARLFSPLKVEIQVGTVVTQAWAEVQHNIIYKQPKDIRVTNTMKRMIDATNGMAITTDIILRELERSYDEAKAEAEARRQRDREQPLWSLLEYCKTDDEIKAKEIIDSGFDLGTKMAPGDLCVVLRRQPSRGRADMVKELLCSIDVDVLDISLGTALLQACESGHVSVVKELLHHGADITILNIFKQTAYDVAKENGHVTILDLLEAFPRGKLA</sequence>
<dbReference type="Gene3D" id="3.30.460.10">
    <property type="entry name" value="Beta Polymerase, domain 2"/>
    <property type="match status" value="1"/>
</dbReference>
<keyword evidence="3" id="KW-1185">Reference proteome</keyword>
<evidence type="ECO:0000313" key="3">
    <source>
        <dbReference type="Proteomes" id="UP001144673"/>
    </source>
</evidence>
<organism evidence="2 3">
    <name type="scientific">Akanthomyces muscarius</name>
    <name type="common">Entomopathogenic fungus</name>
    <name type="synonym">Lecanicillium muscarium</name>
    <dbReference type="NCBI Taxonomy" id="2231603"/>
    <lineage>
        <taxon>Eukaryota</taxon>
        <taxon>Fungi</taxon>
        <taxon>Dikarya</taxon>
        <taxon>Ascomycota</taxon>
        <taxon>Pezizomycotina</taxon>
        <taxon>Sordariomycetes</taxon>
        <taxon>Hypocreomycetidae</taxon>
        <taxon>Hypocreales</taxon>
        <taxon>Cordycipitaceae</taxon>
        <taxon>Akanthomyces</taxon>
    </lineage>
</organism>
<dbReference type="EMBL" id="JAJHUN010000001">
    <property type="protein sequence ID" value="KAJ4163509.1"/>
    <property type="molecule type" value="Genomic_DNA"/>
</dbReference>
<dbReference type="KEGG" id="amus:LMH87_005231"/>
<protein>
    <recommendedName>
        <fullName evidence="4">RelA/SpoT domain-containing protein</fullName>
    </recommendedName>
</protein>
<dbReference type="Gene3D" id="1.25.40.20">
    <property type="entry name" value="Ankyrin repeat-containing domain"/>
    <property type="match status" value="1"/>
</dbReference>
<evidence type="ECO:0008006" key="4">
    <source>
        <dbReference type="Google" id="ProtNLM"/>
    </source>
</evidence>
<gene>
    <name evidence="2" type="ORF">LMH87_005231</name>
</gene>
<dbReference type="AlphaFoldDB" id="A0A9W8URX4"/>
<dbReference type="InterPro" id="IPR043519">
    <property type="entry name" value="NT_sf"/>
</dbReference>
<dbReference type="PROSITE" id="PS50088">
    <property type="entry name" value="ANK_REPEAT"/>
    <property type="match status" value="1"/>
</dbReference>
<name>A0A9W8URX4_AKAMU</name>
<accession>A0A9W8URX4</accession>
<feature type="repeat" description="ANK" evidence="1">
    <location>
        <begin position="263"/>
        <end position="295"/>
    </location>
</feature>
<dbReference type="SUPFAM" id="SSF48403">
    <property type="entry name" value="Ankyrin repeat"/>
    <property type="match status" value="1"/>
</dbReference>
<proteinExistence type="predicted"/>
<dbReference type="InterPro" id="IPR036770">
    <property type="entry name" value="Ankyrin_rpt-contain_sf"/>
</dbReference>
<dbReference type="SUPFAM" id="SSF81301">
    <property type="entry name" value="Nucleotidyltransferase"/>
    <property type="match status" value="1"/>
</dbReference>
<dbReference type="InterPro" id="IPR002110">
    <property type="entry name" value="Ankyrin_rpt"/>
</dbReference>
<dbReference type="Proteomes" id="UP001144673">
    <property type="component" value="Chromosome 1"/>
</dbReference>
<evidence type="ECO:0000256" key="1">
    <source>
        <dbReference type="PROSITE-ProRule" id="PRU00023"/>
    </source>
</evidence>
<dbReference type="PROSITE" id="PS50297">
    <property type="entry name" value="ANK_REP_REGION"/>
    <property type="match status" value="1"/>
</dbReference>